<keyword evidence="2" id="KW-0812">Transmembrane</keyword>
<accession>A0A2J7ZNL6</accession>
<dbReference type="EMBL" id="PGGS01000776">
    <property type="protein sequence ID" value="PNH01863.1"/>
    <property type="molecule type" value="Genomic_DNA"/>
</dbReference>
<dbReference type="OrthoDB" id="548170at2759"/>
<gene>
    <name evidence="3" type="ORF">TSOC_012214</name>
</gene>
<evidence type="ECO:0000256" key="1">
    <source>
        <dbReference type="SAM" id="MobiDB-lite"/>
    </source>
</evidence>
<feature type="compositionally biased region" description="Gly residues" evidence="1">
    <location>
        <begin position="364"/>
        <end position="381"/>
    </location>
</feature>
<feature type="compositionally biased region" description="Low complexity" evidence="1">
    <location>
        <begin position="351"/>
        <end position="363"/>
    </location>
</feature>
<evidence type="ECO:0000313" key="4">
    <source>
        <dbReference type="Proteomes" id="UP000236333"/>
    </source>
</evidence>
<comment type="caution">
    <text evidence="3">The sequence shown here is derived from an EMBL/GenBank/DDBJ whole genome shotgun (WGS) entry which is preliminary data.</text>
</comment>
<dbReference type="InterPro" id="IPR044851">
    <property type="entry name" value="Wax_synthase"/>
</dbReference>
<dbReference type="GO" id="GO:0008374">
    <property type="term" value="F:O-acyltransferase activity"/>
    <property type="evidence" value="ECO:0007669"/>
    <property type="project" value="InterPro"/>
</dbReference>
<keyword evidence="4" id="KW-1185">Reference proteome</keyword>
<reference evidence="3 4" key="1">
    <citation type="journal article" date="2017" name="Mol. Biol. Evol.">
        <title>The 4-celled Tetrabaena socialis nuclear genome reveals the essential components for genetic control of cell number at the origin of multicellularity in the volvocine lineage.</title>
        <authorList>
            <person name="Featherston J."/>
            <person name="Arakaki Y."/>
            <person name="Hanschen E.R."/>
            <person name="Ferris P.J."/>
            <person name="Michod R.E."/>
            <person name="Olson B.J.S.C."/>
            <person name="Nozaki H."/>
            <person name="Durand P.M."/>
        </authorList>
    </citation>
    <scope>NUCLEOTIDE SEQUENCE [LARGE SCALE GENOMIC DNA]</scope>
    <source>
        <strain evidence="3 4">NIES-571</strain>
    </source>
</reference>
<feature type="transmembrane region" description="Helical" evidence="2">
    <location>
        <begin position="111"/>
        <end position="134"/>
    </location>
</feature>
<feature type="transmembrane region" description="Helical" evidence="2">
    <location>
        <begin position="184"/>
        <end position="208"/>
    </location>
</feature>
<feature type="transmembrane region" description="Helical" evidence="2">
    <location>
        <begin position="54"/>
        <end position="74"/>
    </location>
</feature>
<feature type="region of interest" description="Disordered" evidence="1">
    <location>
        <begin position="269"/>
        <end position="319"/>
    </location>
</feature>
<evidence type="ECO:0000313" key="3">
    <source>
        <dbReference type="EMBL" id="PNH01863.1"/>
    </source>
</evidence>
<dbReference type="Proteomes" id="UP000236333">
    <property type="component" value="Unassembled WGS sequence"/>
</dbReference>
<dbReference type="GO" id="GO:0006629">
    <property type="term" value="P:lipid metabolic process"/>
    <property type="evidence" value="ECO:0007669"/>
    <property type="project" value="InterPro"/>
</dbReference>
<feature type="region of interest" description="Disordered" evidence="1">
    <location>
        <begin position="346"/>
        <end position="388"/>
    </location>
</feature>
<dbReference type="PANTHER" id="PTHR31595">
    <property type="entry name" value="LONG-CHAIN-ALCOHOL O-FATTY-ACYLTRANSFERASE 3-RELATED"/>
    <property type="match status" value="1"/>
</dbReference>
<keyword evidence="2" id="KW-1133">Transmembrane helix</keyword>
<keyword evidence="3" id="KW-0808">Transferase</keyword>
<protein>
    <submittedName>
        <fullName evidence="3">Putative long-chain-alcohol O-fatty-acyltransferase 1</fullName>
    </submittedName>
</protein>
<sequence>MSMRKELQALQALRASQIAELLPPVLGRLALLYAYAAIVALWAALLVRRLRPGWLRFLAALPVVVGNLLVPLVLDHEQEPLLITPLAGVFSLAAFKLLALSIGRGPLAPAWLTPLQFAGVFLLPTIPIQVFTVGPQDVARLHTVKHGGQLLLDSWASMGGARVAMLVSWVLALPRIPVMGRHWLYTLASATFLTGAFDLLAAFAHMALGIHSAPTFDKPWLSSSFQDFWARRWNLTTTYMMRVLVYEPVMEGRLLPYRVGRGGRAAPEAQAAVGTEAEAEAAGSSTAREVQGNRAPAGPVEQEPPGAAGGGGGLKAADAPAAEAAAEAAAEGVPHADTAAVMGGGMRQRRGVAQAAPASTEEAAGGGGAPPAVDGEGGGDGSAVQKQRQPRASKLRTFLALQAVFLFSGLWHILIFW</sequence>
<proteinExistence type="predicted"/>
<dbReference type="AlphaFoldDB" id="A0A2J7ZNL6"/>
<feature type="transmembrane region" description="Helical" evidence="2">
    <location>
        <begin position="30"/>
        <end position="47"/>
    </location>
</feature>
<dbReference type="PANTHER" id="PTHR31595:SF57">
    <property type="entry name" value="OS04G0481900 PROTEIN"/>
    <property type="match status" value="1"/>
</dbReference>
<feature type="compositionally biased region" description="Low complexity" evidence="1">
    <location>
        <begin position="295"/>
        <end position="306"/>
    </location>
</feature>
<feature type="transmembrane region" description="Helical" evidence="2">
    <location>
        <begin position="395"/>
        <end position="416"/>
    </location>
</feature>
<evidence type="ECO:0000256" key="2">
    <source>
        <dbReference type="SAM" id="Phobius"/>
    </source>
</evidence>
<feature type="transmembrane region" description="Helical" evidence="2">
    <location>
        <begin position="80"/>
        <end position="99"/>
    </location>
</feature>
<name>A0A2J7ZNL6_9CHLO</name>
<keyword evidence="2" id="KW-0472">Membrane</keyword>
<keyword evidence="3" id="KW-0012">Acyltransferase</keyword>
<organism evidence="3 4">
    <name type="scientific">Tetrabaena socialis</name>
    <dbReference type="NCBI Taxonomy" id="47790"/>
    <lineage>
        <taxon>Eukaryota</taxon>
        <taxon>Viridiplantae</taxon>
        <taxon>Chlorophyta</taxon>
        <taxon>core chlorophytes</taxon>
        <taxon>Chlorophyceae</taxon>
        <taxon>CS clade</taxon>
        <taxon>Chlamydomonadales</taxon>
        <taxon>Tetrabaenaceae</taxon>
        <taxon>Tetrabaena</taxon>
    </lineage>
</organism>
<feature type="compositionally biased region" description="Low complexity" evidence="1">
    <location>
        <begin position="269"/>
        <end position="287"/>
    </location>
</feature>